<accession>A0A1G6BRQ4</accession>
<dbReference type="OrthoDB" id="9802553at2"/>
<keyword evidence="6" id="KW-0975">Bacterial flagellum</keyword>
<evidence type="ECO:0000259" key="8">
    <source>
        <dbReference type="Pfam" id="PF06429"/>
    </source>
</evidence>
<evidence type="ECO:0000256" key="4">
    <source>
        <dbReference type="ARBA" id="ARBA00016244"/>
    </source>
</evidence>
<gene>
    <name evidence="10" type="ORF">SAMN02910417_01729</name>
</gene>
<dbReference type="Pfam" id="PF22638">
    <property type="entry name" value="FlgK_D1"/>
    <property type="match status" value="1"/>
</dbReference>
<dbReference type="PANTHER" id="PTHR30033">
    <property type="entry name" value="FLAGELLAR HOOK-ASSOCIATED PROTEIN 1"/>
    <property type="match status" value="1"/>
</dbReference>
<comment type="subcellular location">
    <subcellularLocation>
        <location evidence="1">Bacterial flagellum</location>
    </subcellularLocation>
    <subcellularLocation>
        <location evidence="2">Secreted</location>
    </subcellularLocation>
</comment>
<dbReference type="GO" id="GO:0005576">
    <property type="term" value="C:extracellular region"/>
    <property type="evidence" value="ECO:0007669"/>
    <property type="project" value="UniProtKB-SubCell"/>
</dbReference>
<evidence type="ECO:0000313" key="10">
    <source>
        <dbReference type="EMBL" id="SDB23309.1"/>
    </source>
</evidence>
<feature type="domain" description="Flagellar basal-body/hook protein C-terminal" evidence="8">
    <location>
        <begin position="587"/>
        <end position="628"/>
    </location>
</feature>
<dbReference type="GO" id="GO:0005198">
    <property type="term" value="F:structural molecule activity"/>
    <property type="evidence" value="ECO:0007669"/>
    <property type="project" value="InterPro"/>
</dbReference>
<evidence type="ECO:0000259" key="9">
    <source>
        <dbReference type="Pfam" id="PF22638"/>
    </source>
</evidence>
<dbReference type="STRING" id="1732.SAMN02910417_01729"/>
<keyword evidence="11" id="KW-1185">Reference proteome</keyword>
<evidence type="ECO:0000256" key="3">
    <source>
        <dbReference type="ARBA" id="ARBA00009677"/>
    </source>
</evidence>
<evidence type="ECO:0000259" key="7">
    <source>
        <dbReference type="Pfam" id="PF00460"/>
    </source>
</evidence>
<dbReference type="InterPro" id="IPR010930">
    <property type="entry name" value="Flg_bb/hook_C_dom"/>
</dbReference>
<keyword evidence="10" id="KW-0966">Cell projection</keyword>
<dbReference type="InterPro" id="IPR002371">
    <property type="entry name" value="FlgK"/>
</dbReference>
<keyword evidence="10" id="KW-0969">Cilium</keyword>
<dbReference type="Pfam" id="PF06429">
    <property type="entry name" value="Flg_bbr_C"/>
    <property type="match status" value="1"/>
</dbReference>
<evidence type="ECO:0000256" key="5">
    <source>
        <dbReference type="ARBA" id="ARBA00022525"/>
    </source>
</evidence>
<dbReference type="PANTHER" id="PTHR30033:SF2">
    <property type="entry name" value="FLAGELLAR HOOK PROTEIN"/>
    <property type="match status" value="1"/>
</dbReference>
<dbReference type="Pfam" id="PF00460">
    <property type="entry name" value="Flg_bb_rod"/>
    <property type="match status" value="1"/>
</dbReference>
<keyword evidence="10" id="KW-0282">Flagellum</keyword>
<dbReference type="AlphaFoldDB" id="A0A1G6BRQ4"/>
<sequence>MPSTFLGLSTAHSGLSTYQIAANTVANNISNVQTEGYSKQVTNRVASAALRVNAKYGTLGTGVETVSITQVRNVYYDNKYWTNNASVGLYDALYEYSVQIEDFFADDSSTTGFSTILSTMFNNLETLATNSDDDSVRNQFISGSQSLATYFNSVGTQLKDLQEDLNSQVKSAVDEINAIAKKISVLNDQINTIEIQGGYANELRDQRALLIDQLSEIVPTEASEQLVYNSNDPDSYTGATLYTVKINGQTLVSGNNYETLKCVARENKINQTDADGLYEIEWESTGNTFHPESASGSGRLKGLLLLRDGNNGEYFQSTITNVDTSTAQPVITVTANSAISIAELTLAQSGLVTINNVDYAYDSFTAYYNDDGELETFEFILAEGTDTSKITEGKRLTVGDDVDYMGVAYYQAQLTEFLRNFCAEFNKMEMYQTDEEGNIQTDADGNALSNYYLNEDGDPEAMGCFWVANSTVDATQIDLGEKTGSFNSLSTDSSQSYYALTALNVAVSKESLEDPNRFATTEDPLNGVADYSLVTKLTTLKDEVVMYRGCAASDFLQCLISDSSVDTEEAQIFSTNYTDMANTISNQRMSVSGVDEDEEALDLVKFQNAYNLASKMISTLSEMYDRLILETGV</sequence>
<dbReference type="EMBL" id="FMXR01000012">
    <property type="protein sequence ID" value="SDB23309.1"/>
    <property type="molecule type" value="Genomic_DNA"/>
</dbReference>
<dbReference type="InterPro" id="IPR001444">
    <property type="entry name" value="Flag_bb_rod_N"/>
</dbReference>
<dbReference type="SUPFAM" id="SSF64518">
    <property type="entry name" value="Phase 1 flagellin"/>
    <property type="match status" value="1"/>
</dbReference>
<evidence type="ECO:0000313" key="11">
    <source>
        <dbReference type="Proteomes" id="UP000199228"/>
    </source>
</evidence>
<dbReference type="InterPro" id="IPR053927">
    <property type="entry name" value="FlgK_helical"/>
</dbReference>
<evidence type="ECO:0000256" key="1">
    <source>
        <dbReference type="ARBA" id="ARBA00004365"/>
    </source>
</evidence>
<evidence type="ECO:0000256" key="2">
    <source>
        <dbReference type="ARBA" id="ARBA00004613"/>
    </source>
</evidence>
<dbReference type="PRINTS" id="PR01005">
    <property type="entry name" value="FLGHOOKAP1"/>
</dbReference>
<reference evidence="10 11" key="1">
    <citation type="submission" date="2016-10" db="EMBL/GenBank/DDBJ databases">
        <authorList>
            <person name="de Groot N.N."/>
        </authorList>
    </citation>
    <scope>NUCLEOTIDE SEQUENCE [LARGE SCALE GENOMIC DNA]</scope>
    <source>
        <strain evidence="10 11">DSM 3217</strain>
    </source>
</reference>
<proteinExistence type="inferred from homology"/>
<dbReference type="GO" id="GO:0009424">
    <property type="term" value="C:bacterial-type flagellum hook"/>
    <property type="evidence" value="ECO:0007669"/>
    <property type="project" value="InterPro"/>
</dbReference>
<name>A0A1G6BRQ4_EUBOX</name>
<organism evidence="10 11">
    <name type="scientific">Eubacterium oxidoreducens</name>
    <dbReference type="NCBI Taxonomy" id="1732"/>
    <lineage>
        <taxon>Bacteria</taxon>
        <taxon>Bacillati</taxon>
        <taxon>Bacillota</taxon>
        <taxon>Clostridia</taxon>
        <taxon>Eubacteriales</taxon>
        <taxon>Eubacteriaceae</taxon>
        <taxon>Eubacterium</taxon>
    </lineage>
</organism>
<feature type="domain" description="Flagellar hook-associated protein FlgK helical" evidence="9">
    <location>
        <begin position="99"/>
        <end position="311"/>
    </location>
</feature>
<dbReference type="Proteomes" id="UP000199228">
    <property type="component" value="Unassembled WGS sequence"/>
</dbReference>
<evidence type="ECO:0000256" key="6">
    <source>
        <dbReference type="ARBA" id="ARBA00023143"/>
    </source>
</evidence>
<dbReference type="GO" id="GO:0044780">
    <property type="term" value="P:bacterial-type flagellum assembly"/>
    <property type="evidence" value="ECO:0007669"/>
    <property type="project" value="InterPro"/>
</dbReference>
<dbReference type="NCBIfam" id="TIGR02492">
    <property type="entry name" value="flgK_ends"/>
    <property type="match status" value="1"/>
</dbReference>
<feature type="domain" description="Flagellar basal body rod protein N-terminal" evidence="7">
    <location>
        <begin position="8"/>
        <end position="37"/>
    </location>
</feature>
<comment type="similarity">
    <text evidence="3">Belongs to the flagella basal body rod proteins family.</text>
</comment>
<dbReference type="RefSeq" id="WP_090173962.1">
    <property type="nucleotide sequence ID" value="NZ_FMXR01000012.1"/>
</dbReference>
<keyword evidence="5" id="KW-0964">Secreted</keyword>
<protein>
    <recommendedName>
        <fullName evidence="4">Flagellar hook-associated protein 1</fullName>
    </recommendedName>
</protein>